<organism evidence="2 3">
    <name type="scientific">Stentor coeruleus</name>
    <dbReference type="NCBI Taxonomy" id="5963"/>
    <lineage>
        <taxon>Eukaryota</taxon>
        <taxon>Sar</taxon>
        <taxon>Alveolata</taxon>
        <taxon>Ciliophora</taxon>
        <taxon>Postciliodesmatophora</taxon>
        <taxon>Heterotrichea</taxon>
        <taxon>Heterotrichida</taxon>
        <taxon>Stentoridae</taxon>
        <taxon>Stentor</taxon>
    </lineage>
</organism>
<dbReference type="EMBL" id="MPUH01000311">
    <property type="protein sequence ID" value="OMJ83235.1"/>
    <property type="molecule type" value="Genomic_DNA"/>
</dbReference>
<dbReference type="AlphaFoldDB" id="A0A1R2C2R6"/>
<evidence type="ECO:0000256" key="1">
    <source>
        <dbReference type="SAM" id="MobiDB-lite"/>
    </source>
</evidence>
<reference evidence="2 3" key="1">
    <citation type="submission" date="2016-11" db="EMBL/GenBank/DDBJ databases">
        <title>The macronuclear genome of Stentor coeruleus: a giant cell with tiny introns.</title>
        <authorList>
            <person name="Slabodnick M."/>
            <person name="Ruby J.G."/>
            <person name="Reiff S.B."/>
            <person name="Swart E.C."/>
            <person name="Gosai S."/>
            <person name="Prabakaran S."/>
            <person name="Witkowska E."/>
            <person name="Larue G.E."/>
            <person name="Fisher S."/>
            <person name="Freeman R.M."/>
            <person name="Gunawardena J."/>
            <person name="Chu W."/>
            <person name="Stover N.A."/>
            <person name="Gregory B.D."/>
            <person name="Nowacki M."/>
            <person name="Derisi J."/>
            <person name="Roy S.W."/>
            <person name="Marshall W.F."/>
            <person name="Sood P."/>
        </authorList>
    </citation>
    <scope>NUCLEOTIDE SEQUENCE [LARGE SCALE GENOMIC DNA]</scope>
    <source>
        <strain evidence="2">WM001</strain>
    </source>
</reference>
<dbReference type="OrthoDB" id="304039at2759"/>
<sequence>MNVRKLKIPTHGAKIEAFHASSQKPGKIISEEMRMSLSKTIGTSQKVISLKQSRSNSALKQKFNQMLSANVTPLNKKPHNQSHIISTSSDIIDSSTTSKSSNDSKYNILTSIETYLSEQVKASKNSLRYLVYIEALQRLGTYDSNLKKILAAIALGLKDCFKAPEDLSQIPPQSEIETEKYRSQITELRSTIKTLLDEKKTFKKSSDQFNSILGYMKKQGVPVEMHIQQYYEKNSKKDKKTSMSSSMKIIPTCSGNDIKPNIVPKLNIVPPSGAGFHQEFMAKVEEFSESWRELIKNEKSG</sequence>
<name>A0A1R2C2R6_9CILI</name>
<keyword evidence="3" id="KW-1185">Reference proteome</keyword>
<gene>
    <name evidence="2" type="ORF">SteCoe_15887</name>
</gene>
<dbReference type="Proteomes" id="UP000187209">
    <property type="component" value="Unassembled WGS sequence"/>
</dbReference>
<evidence type="ECO:0000313" key="3">
    <source>
        <dbReference type="Proteomes" id="UP000187209"/>
    </source>
</evidence>
<evidence type="ECO:0000313" key="2">
    <source>
        <dbReference type="EMBL" id="OMJ83235.1"/>
    </source>
</evidence>
<accession>A0A1R2C2R6</accession>
<proteinExistence type="predicted"/>
<protein>
    <submittedName>
        <fullName evidence="2">Uncharacterized protein</fullName>
    </submittedName>
</protein>
<feature type="region of interest" description="Disordered" evidence="1">
    <location>
        <begin position="75"/>
        <end position="103"/>
    </location>
</feature>
<feature type="compositionally biased region" description="Low complexity" evidence="1">
    <location>
        <begin position="82"/>
        <end position="103"/>
    </location>
</feature>
<comment type="caution">
    <text evidence="2">The sequence shown here is derived from an EMBL/GenBank/DDBJ whole genome shotgun (WGS) entry which is preliminary data.</text>
</comment>